<evidence type="ECO:0000256" key="7">
    <source>
        <dbReference type="SAM" id="MobiDB-lite"/>
    </source>
</evidence>
<dbReference type="InterPro" id="IPR011009">
    <property type="entry name" value="Kinase-like_dom_sf"/>
</dbReference>
<dbReference type="InterPro" id="IPR045394">
    <property type="entry name" value="Abhydrolase_dom"/>
</dbReference>
<dbReference type="InterPro" id="IPR008266">
    <property type="entry name" value="Tyr_kinase_AS"/>
</dbReference>
<dbReference type="PROSITE" id="PS00109">
    <property type="entry name" value="PROTEIN_KINASE_TYR"/>
    <property type="match status" value="1"/>
</dbReference>
<dbReference type="PANTHER" id="PTHR43289">
    <property type="entry name" value="MITOGEN-ACTIVATED PROTEIN KINASE KINASE KINASE 20-RELATED"/>
    <property type="match status" value="1"/>
</dbReference>
<feature type="region of interest" description="Disordered" evidence="7">
    <location>
        <begin position="51"/>
        <end position="83"/>
    </location>
</feature>
<reference evidence="9" key="1">
    <citation type="submission" date="2019-12" db="EMBL/GenBank/DDBJ databases">
        <title>Actinomadura physcomitrii sp. nov., a novel actinomycete isolated from moss [Physcomitrium sphaericum (Ludw) Fuernr].</title>
        <authorList>
            <person name="Zhuang X."/>
        </authorList>
    </citation>
    <scope>NUCLEOTIDE SEQUENCE [LARGE SCALE GENOMIC DNA]</scope>
    <source>
        <strain evidence="9">LD22</strain>
    </source>
</reference>
<accession>A0A6I4MDM5</accession>
<sequence length="996" mass="105249">MPGTATLIEYVAPNVGFGTSKLSRLPLASTLALNETGCPPKVASMKVNPLLQSSNSPVRGAARPRPCPAPSTPRRTRPSIWRHGRRNASCARWSCSRRTGRTPRSRFPERRREAVSITWSSSLGDRRSVSTFSLSAIDWATASFTSSCCSSGTERACSTNLSSAIWFSSSTWNRVSVIPTWKIATPTSAIAVCVPERAMVNDMQARLARLHHPGIPALYDFGAHHDDLFMVMELVPSAVSLRDLIAERGDDTVPVPWAALIGAQFCAALAAGLIHRDLTPSNIVLAPDGTVKILDFGVATAADRAGSPPSPTPARSRAPPATSPPNSTATPAPTPAATSTRPAASSTNSSPATTTTARPRPPTCRPRWRTSCTPSSPTTRPPAPPPPPTSSTPSCPTPATPHPSRASTPPPRTPPSPSTPPPSPSSPPTATDGPNARGEPRHATSTAAMGFDDALTDMTTAVSVERASTYLFSSQGRQAMVVIRSRPNRRRLFCHPTMKKVLAVLPALAITALFLQAPPARAEAPAGVRSPVIITPPRGDHGFPFMADAEDLAAEGYVEQEFFLQGTATAYEKAGTWTFDGHWTVKPAGSAAYRTRILVRRPARQSRFNGTVLVEWLNDTGTLDTMPDWSYAHDELLRAGYAWVGVSAQQIGITGPLGMRAWDSARYASLAHPGDKYSYDIFSQAAKALRSPNGPSPLGDLRASKFIGDGESQSAVRMATYVNAVAPQARMFDGYLIHSNASFAAPLADGYIDLSFPTARIRTDLKAPTFLLATESDVGLNAAARQPDSATVHTWEITGSAHADRWMFDQIAPTVKRSTGVPVQLDAVCGEDAAPINDGPGHYAADAALAALDRWMRGGPAPAAGAPITLSGGGIARDPATGLALGGVRLPDVTVPTRTLSGQRGGGITGLICTLFGASDAWNADADPWDRHDGADPSDPSPPRAAEPVLAHLYPTRDDYVRKVSAAASSAARLGFLTRSDAEKIVDKAGRSAVAG</sequence>
<evidence type="ECO:0000256" key="4">
    <source>
        <dbReference type="ARBA" id="ARBA00022741"/>
    </source>
</evidence>
<feature type="compositionally biased region" description="Pro residues" evidence="7">
    <location>
        <begin position="408"/>
        <end position="427"/>
    </location>
</feature>
<feature type="region of interest" description="Disordered" evidence="7">
    <location>
        <begin position="926"/>
        <end position="946"/>
    </location>
</feature>
<evidence type="ECO:0000313" key="10">
    <source>
        <dbReference type="Proteomes" id="UP000462055"/>
    </source>
</evidence>
<feature type="region of interest" description="Disordered" evidence="7">
    <location>
        <begin position="302"/>
        <end position="451"/>
    </location>
</feature>
<evidence type="ECO:0000256" key="5">
    <source>
        <dbReference type="ARBA" id="ARBA00022777"/>
    </source>
</evidence>
<organism evidence="9 10">
    <name type="scientific">Actinomadura physcomitrii</name>
    <dbReference type="NCBI Taxonomy" id="2650748"/>
    <lineage>
        <taxon>Bacteria</taxon>
        <taxon>Bacillati</taxon>
        <taxon>Actinomycetota</taxon>
        <taxon>Actinomycetes</taxon>
        <taxon>Streptosporangiales</taxon>
        <taxon>Thermomonosporaceae</taxon>
        <taxon>Actinomadura</taxon>
    </lineage>
</organism>
<dbReference type="Gene3D" id="1.10.510.10">
    <property type="entry name" value="Transferase(Phosphotransferase) domain 1"/>
    <property type="match status" value="1"/>
</dbReference>
<dbReference type="GO" id="GO:0004674">
    <property type="term" value="F:protein serine/threonine kinase activity"/>
    <property type="evidence" value="ECO:0007669"/>
    <property type="project" value="UniProtKB-KW"/>
</dbReference>
<keyword evidence="2" id="KW-0723">Serine/threonine-protein kinase</keyword>
<feature type="compositionally biased region" description="Pro residues" evidence="7">
    <location>
        <begin position="379"/>
        <end position="401"/>
    </location>
</feature>
<dbReference type="SUPFAM" id="SSF56112">
    <property type="entry name" value="Protein kinase-like (PK-like)"/>
    <property type="match status" value="1"/>
</dbReference>
<feature type="compositionally biased region" description="Low complexity" evidence="7">
    <location>
        <begin position="369"/>
        <end position="378"/>
    </location>
</feature>
<evidence type="ECO:0000259" key="8">
    <source>
        <dbReference type="PROSITE" id="PS50011"/>
    </source>
</evidence>
<keyword evidence="3" id="KW-0808">Transferase</keyword>
<evidence type="ECO:0000256" key="2">
    <source>
        <dbReference type="ARBA" id="ARBA00022527"/>
    </source>
</evidence>
<feature type="compositionally biased region" description="Low complexity" evidence="7">
    <location>
        <begin position="313"/>
        <end position="358"/>
    </location>
</feature>
<dbReference type="GO" id="GO:0005524">
    <property type="term" value="F:ATP binding"/>
    <property type="evidence" value="ECO:0007669"/>
    <property type="project" value="UniProtKB-KW"/>
</dbReference>
<keyword evidence="10" id="KW-1185">Reference proteome</keyword>
<dbReference type="EMBL" id="WBMS02000011">
    <property type="protein sequence ID" value="MWA01921.1"/>
    <property type="molecule type" value="Genomic_DNA"/>
</dbReference>
<gene>
    <name evidence="9" type="ORF">F8568_016385</name>
</gene>
<keyword evidence="6" id="KW-0067">ATP-binding</keyword>
<dbReference type="InterPro" id="IPR000719">
    <property type="entry name" value="Prot_kinase_dom"/>
</dbReference>
<keyword evidence="4" id="KW-0547">Nucleotide-binding</keyword>
<feature type="compositionally biased region" description="Basic residues" evidence="7">
    <location>
        <begin position="74"/>
        <end position="83"/>
    </location>
</feature>
<dbReference type="PRINTS" id="PR01217">
    <property type="entry name" value="PRICHEXTENSN"/>
</dbReference>
<evidence type="ECO:0000313" key="9">
    <source>
        <dbReference type="EMBL" id="MWA01921.1"/>
    </source>
</evidence>
<dbReference type="AlphaFoldDB" id="A0A6I4MDM5"/>
<dbReference type="Proteomes" id="UP000462055">
    <property type="component" value="Unassembled WGS sequence"/>
</dbReference>
<name>A0A6I4MDM5_9ACTN</name>
<evidence type="ECO:0000256" key="6">
    <source>
        <dbReference type="ARBA" id="ARBA00022840"/>
    </source>
</evidence>
<proteinExistence type="predicted"/>
<evidence type="ECO:0000256" key="3">
    <source>
        <dbReference type="ARBA" id="ARBA00022679"/>
    </source>
</evidence>
<dbReference type="SMART" id="SM00220">
    <property type="entry name" value="S_TKc"/>
    <property type="match status" value="1"/>
</dbReference>
<dbReference type="Pfam" id="PF00069">
    <property type="entry name" value="Pkinase"/>
    <property type="match status" value="1"/>
</dbReference>
<keyword evidence="5 9" id="KW-0418">Kinase</keyword>
<dbReference type="PANTHER" id="PTHR43289:SF6">
    <property type="entry name" value="SERINE_THREONINE-PROTEIN KINASE NEKL-3"/>
    <property type="match status" value="1"/>
</dbReference>
<dbReference type="PROSITE" id="PS50011">
    <property type="entry name" value="PROTEIN_KINASE_DOM"/>
    <property type="match status" value="1"/>
</dbReference>
<feature type="domain" description="Protein kinase" evidence="8">
    <location>
        <begin position="117"/>
        <end position="498"/>
    </location>
</feature>
<evidence type="ECO:0000256" key="1">
    <source>
        <dbReference type="ARBA" id="ARBA00012513"/>
    </source>
</evidence>
<protein>
    <recommendedName>
        <fullName evidence="1">non-specific serine/threonine protein kinase</fullName>
        <ecNumber evidence="1">2.7.11.1</ecNumber>
    </recommendedName>
</protein>
<comment type="caution">
    <text evidence="9">The sequence shown here is derived from an EMBL/GenBank/DDBJ whole genome shotgun (WGS) entry which is preliminary data.</text>
</comment>
<dbReference type="Pfam" id="PF20091">
    <property type="entry name" value="Abhydrolase_10"/>
    <property type="match status" value="1"/>
</dbReference>
<dbReference type="EC" id="2.7.11.1" evidence="1"/>